<proteinExistence type="predicted"/>
<keyword evidence="1" id="KW-0812">Transmembrane</keyword>
<dbReference type="EMBL" id="QOIP01000002">
    <property type="protein sequence ID" value="RLU25930.1"/>
    <property type="molecule type" value="Genomic_DNA"/>
</dbReference>
<gene>
    <name evidence="2" type="ORF">DMN91_002093</name>
</gene>
<evidence type="ECO:0000256" key="1">
    <source>
        <dbReference type="SAM" id="Phobius"/>
    </source>
</evidence>
<sequence length="210" mass="24843">MPYDKYDRRRREMVTALNRLDVCRLCGSVSFPRGQTMKVRSQNKYQDFICCLIDHSTPSMYANFRLRNKCVCFISAILFAGFITVRLYFLFNTIRLRLLPQEGLFASDNSDNLPDVIAGIMNEIDCSQKYSDLRRNSIHTMLLRHEWNCDKANGDYTDDVDYAMVWMELCLRSLYFWLQSISFMILMMEISNINNCVLLCKKIKFFRYVV</sequence>
<feature type="transmembrane region" description="Helical" evidence="1">
    <location>
        <begin position="70"/>
        <end position="91"/>
    </location>
</feature>
<reference evidence="2 3" key="1">
    <citation type="journal article" date="2018" name="Genome Res.">
        <title>The genomic architecture and molecular evolution of ant odorant receptors.</title>
        <authorList>
            <person name="McKenzie S.K."/>
            <person name="Kronauer D.J.C."/>
        </authorList>
    </citation>
    <scope>NUCLEOTIDE SEQUENCE [LARGE SCALE GENOMIC DNA]</scope>
    <source>
        <strain evidence="2">Clonal line C1</strain>
    </source>
</reference>
<name>A0A3L8DZM5_OOCBI</name>
<dbReference type="Proteomes" id="UP000279307">
    <property type="component" value="Chromosome 2"/>
</dbReference>
<evidence type="ECO:0000313" key="3">
    <source>
        <dbReference type="Proteomes" id="UP000279307"/>
    </source>
</evidence>
<accession>A0A3L8DZM5</accession>
<comment type="caution">
    <text evidence="2">The sequence shown here is derived from an EMBL/GenBank/DDBJ whole genome shotgun (WGS) entry which is preliminary data.</text>
</comment>
<feature type="transmembrane region" description="Helical" evidence="1">
    <location>
        <begin position="174"/>
        <end position="200"/>
    </location>
</feature>
<dbReference type="AlphaFoldDB" id="A0A3L8DZM5"/>
<keyword evidence="1" id="KW-0472">Membrane</keyword>
<organism evidence="2 3">
    <name type="scientific">Ooceraea biroi</name>
    <name type="common">Clonal raider ant</name>
    <name type="synonym">Cerapachys biroi</name>
    <dbReference type="NCBI Taxonomy" id="2015173"/>
    <lineage>
        <taxon>Eukaryota</taxon>
        <taxon>Metazoa</taxon>
        <taxon>Ecdysozoa</taxon>
        <taxon>Arthropoda</taxon>
        <taxon>Hexapoda</taxon>
        <taxon>Insecta</taxon>
        <taxon>Pterygota</taxon>
        <taxon>Neoptera</taxon>
        <taxon>Endopterygota</taxon>
        <taxon>Hymenoptera</taxon>
        <taxon>Apocrita</taxon>
        <taxon>Aculeata</taxon>
        <taxon>Formicoidea</taxon>
        <taxon>Formicidae</taxon>
        <taxon>Dorylinae</taxon>
        <taxon>Ooceraea</taxon>
    </lineage>
</organism>
<evidence type="ECO:0000313" key="2">
    <source>
        <dbReference type="EMBL" id="RLU25930.1"/>
    </source>
</evidence>
<protein>
    <submittedName>
        <fullName evidence="2">Uncharacterized protein</fullName>
    </submittedName>
</protein>
<keyword evidence="1" id="KW-1133">Transmembrane helix</keyword>